<evidence type="ECO:0000313" key="1">
    <source>
        <dbReference type="EMBL" id="MDD2178536.1"/>
    </source>
</evidence>
<gene>
    <name evidence="1" type="ORF">OIN59_13955</name>
</gene>
<name>A0ABT5RZA6_9BURK</name>
<sequence length="124" mass="12821">MSLEESLSAVEQLIEQVSTALLAADPTSLEKHSTALRNAAADFSRALEQAAARGLPLPASLQKRADAIRTMLVVHRESLARLAASTDRQAAGLLPPSNAAATYGDGLGTRGAAPGVARIYRSAG</sequence>
<evidence type="ECO:0008006" key="3">
    <source>
        <dbReference type="Google" id="ProtNLM"/>
    </source>
</evidence>
<dbReference type="RefSeq" id="WP_274111293.1">
    <property type="nucleotide sequence ID" value="NZ_JAPCKI010000007.1"/>
</dbReference>
<dbReference type="EMBL" id="JAPCKI010000007">
    <property type="protein sequence ID" value="MDD2178536.1"/>
    <property type="molecule type" value="Genomic_DNA"/>
</dbReference>
<keyword evidence="2" id="KW-1185">Reference proteome</keyword>
<dbReference type="Proteomes" id="UP001148932">
    <property type="component" value="Unassembled WGS sequence"/>
</dbReference>
<organism evidence="1 2">
    <name type="scientific">Acidovorax benzenivorans</name>
    <dbReference type="NCBI Taxonomy" id="2987520"/>
    <lineage>
        <taxon>Bacteria</taxon>
        <taxon>Pseudomonadati</taxon>
        <taxon>Pseudomonadota</taxon>
        <taxon>Betaproteobacteria</taxon>
        <taxon>Burkholderiales</taxon>
        <taxon>Comamonadaceae</taxon>
        <taxon>Acidovorax</taxon>
    </lineage>
</organism>
<proteinExistence type="predicted"/>
<evidence type="ECO:0000313" key="2">
    <source>
        <dbReference type="Proteomes" id="UP001148932"/>
    </source>
</evidence>
<comment type="caution">
    <text evidence="1">The sequence shown here is derived from an EMBL/GenBank/DDBJ whole genome shotgun (WGS) entry which is preliminary data.</text>
</comment>
<reference evidence="1" key="1">
    <citation type="submission" date="2022-10" db="EMBL/GenBank/DDBJ databases">
        <title>Description of microaerobic benzene degrading bacteria.</title>
        <authorList>
            <person name="Bedics A."/>
            <person name="Tancsics A."/>
            <person name="Banerjee S."/>
        </authorList>
    </citation>
    <scope>NUCLEOTIDE SEQUENCE</scope>
    <source>
        <strain evidence="1">D2M1</strain>
    </source>
</reference>
<protein>
    <recommendedName>
        <fullName evidence="3">Flagellar protein FlgN</fullName>
    </recommendedName>
</protein>
<accession>A0ABT5RZA6</accession>